<protein>
    <recommendedName>
        <fullName evidence="3">Phage tail tape measure protein domain-containing protein</fullName>
    </recommendedName>
</protein>
<dbReference type="Pfam" id="PF10145">
    <property type="entry name" value="PhageMin_Tail"/>
    <property type="match status" value="1"/>
</dbReference>
<sequence length="656" mass="69916">MAAQYPLKIIISAVDQLTKPLAQAMGQVNKFGKQLQGMGQALSFTLSAPTAFVGRSILKTAVDFEAAMRDVQGYADAAAQDMTALRQAALDMSAGGKAAPLEIAEGMISLGKQGKKTAEILMMMPPVLDASLAAGESFGETMNIVTGALNAFGLAANRTQETVDILGFVANSTKADIPLMGESLKNVASVAKLANVDFRTVAAALGILSQNNIEAEKAGTGLKIAFNRLMNPLEEARTGMQLLNLPFRQLSLSQNDFIPVLNKIGDAYDRLKAKNPIAADVAIGKLFGSEAASSILVLLQQRKAFAELDEAAQNASGSIAKLANMKLGGASGAIKELKANWEIFKITLADSGLLYAFTELTKQMTAWVKAMNAASPRTLWMATVLAGLVVVLGPLTLVLGGVLTVFSTGIGILMRFGGALKWLVSVLYRQVIVSFGSWMMQIARFSLGVIMRAVSGIIILLRGAFVIAIRTAIGWIAAFGAAFFSLPVVGQIALIVAAVVGAAYMIYRHWSGIKVFFRNLWASVQDSTRQFIDWFVGAWNDVLAVFSRIGDKISGIYKGIIDLPKNNVLTRGWDKVTNFGEGAMRVGQVQAMYPPATQNIDDMIQRFYGALPAMKPAEAKVTVNFENAPPGMRTKVAPGSTARVDLSQGVAMGGAW</sequence>
<dbReference type="AlphaFoldDB" id="A0A9Q6EJH1"/>
<dbReference type="GeneID" id="57097313"/>
<dbReference type="InterPro" id="IPR010090">
    <property type="entry name" value="Phage_tape_meas"/>
</dbReference>
<dbReference type="RefSeq" id="WP_099071038.1">
    <property type="nucleotide sequence ID" value="NZ_LAHD01000078.1"/>
</dbReference>
<keyword evidence="2" id="KW-1133">Transmembrane helix</keyword>
<feature type="domain" description="Phage tail tape measure protein" evidence="3">
    <location>
        <begin position="86"/>
        <end position="288"/>
    </location>
</feature>
<reference evidence="4 5" key="1">
    <citation type="submission" date="2015-02" db="EMBL/GenBank/DDBJ databases">
        <title>Nostoc linckia genome annotation.</title>
        <authorList>
            <person name="Zhou Z."/>
        </authorList>
    </citation>
    <scope>NUCLEOTIDE SEQUENCE [LARGE SCALE GENOMIC DNA]</scope>
    <source>
        <strain evidence="5">z8</strain>
    </source>
</reference>
<keyword evidence="1" id="KW-1188">Viral release from host cell</keyword>
<dbReference type="Proteomes" id="UP000222310">
    <property type="component" value="Unassembled WGS sequence"/>
</dbReference>
<organism evidence="4 5">
    <name type="scientific">Nostoc linckia z8</name>
    <dbReference type="NCBI Taxonomy" id="1628746"/>
    <lineage>
        <taxon>Bacteria</taxon>
        <taxon>Bacillati</taxon>
        <taxon>Cyanobacteriota</taxon>
        <taxon>Cyanophyceae</taxon>
        <taxon>Nostocales</taxon>
        <taxon>Nostocaceae</taxon>
        <taxon>Nostoc</taxon>
    </lineage>
</organism>
<keyword evidence="2" id="KW-0812">Transmembrane</keyword>
<dbReference type="PANTHER" id="PTHR37813">
    <property type="entry name" value="FELS-2 PROPHAGE PROTEIN"/>
    <property type="match status" value="1"/>
</dbReference>
<dbReference type="EMBL" id="LAHD01000078">
    <property type="protein sequence ID" value="PHK00814.1"/>
    <property type="molecule type" value="Genomic_DNA"/>
</dbReference>
<keyword evidence="2" id="KW-0472">Membrane</keyword>
<feature type="transmembrane region" description="Helical" evidence="2">
    <location>
        <begin position="379"/>
        <end position="406"/>
    </location>
</feature>
<accession>A0A9Q6EJH1</accession>
<evidence type="ECO:0000313" key="4">
    <source>
        <dbReference type="EMBL" id="PHK00814.1"/>
    </source>
</evidence>
<dbReference type="NCBIfam" id="TIGR01760">
    <property type="entry name" value="tape_meas_TP901"/>
    <property type="match status" value="1"/>
</dbReference>
<dbReference type="PANTHER" id="PTHR37813:SF1">
    <property type="entry name" value="FELS-2 PROPHAGE PROTEIN"/>
    <property type="match status" value="1"/>
</dbReference>
<evidence type="ECO:0000313" key="5">
    <source>
        <dbReference type="Proteomes" id="UP000222310"/>
    </source>
</evidence>
<comment type="caution">
    <text evidence="4">The sequence shown here is derived from an EMBL/GenBank/DDBJ whole genome shotgun (WGS) entry which is preliminary data.</text>
</comment>
<evidence type="ECO:0000256" key="2">
    <source>
        <dbReference type="SAM" id="Phobius"/>
    </source>
</evidence>
<proteinExistence type="predicted"/>
<feature type="transmembrane region" description="Helical" evidence="2">
    <location>
        <begin position="488"/>
        <end position="507"/>
    </location>
</feature>
<evidence type="ECO:0000259" key="3">
    <source>
        <dbReference type="Pfam" id="PF10145"/>
    </source>
</evidence>
<name>A0A9Q6EJH1_NOSLI</name>
<evidence type="ECO:0000256" key="1">
    <source>
        <dbReference type="ARBA" id="ARBA00022612"/>
    </source>
</evidence>
<gene>
    <name evidence="4" type="ORF">VF08_23395</name>
</gene>